<proteinExistence type="predicted"/>
<reference evidence="1" key="1">
    <citation type="submission" date="2021-06" db="EMBL/GenBank/DDBJ databases">
        <authorList>
            <person name="Kallberg Y."/>
            <person name="Tangrot J."/>
            <person name="Rosling A."/>
        </authorList>
    </citation>
    <scope>NUCLEOTIDE SEQUENCE</scope>
    <source>
        <strain evidence="1">28 12/20/2015</strain>
    </source>
</reference>
<protein>
    <submittedName>
        <fullName evidence="1">7640_t:CDS:1</fullName>
    </submittedName>
</protein>
<feature type="non-terminal residue" evidence="1">
    <location>
        <position position="44"/>
    </location>
</feature>
<gene>
    <name evidence="1" type="ORF">SPELUC_LOCUS9073</name>
</gene>
<name>A0ACA9NMA6_9GLOM</name>
<accession>A0ACA9NMA6</accession>
<keyword evidence="2" id="KW-1185">Reference proteome</keyword>
<dbReference type="EMBL" id="CAJVPW010014669">
    <property type="protein sequence ID" value="CAG8655562.1"/>
    <property type="molecule type" value="Genomic_DNA"/>
</dbReference>
<sequence length="44" mass="5298">MSHFPDMVSCHFVIKLCVSSDDIPLNGRRKRRRNAVRRRNDIWD</sequence>
<comment type="caution">
    <text evidence="1">The sequence shown here is derived from an EMBL/GenBank/DDBJ whole genome shotgun (WGS) entry which is preliminary data.</text>
</comment>
<organism evidence="1 2">
    <name type="scientific">Cetraspora pellucida</name>
    <dbReference type="NCBI Taxonomy" id="1433469"/>
    <lineage>
        <taxon>Eukaryota</taxon>
        <taxon>Fungi</taxon>
        <taxon>Fungi incertae sedis</taxon>
        <taxon>Mucoromycota</taxon>
        <taxon>Glomeromycotina</taxon>
        <taxon>Glomeromycetes</taxon>
        <taxon>Diversisporales</taxon>
        <taxon>Gigasporaceae</taxon>
        <taxon>Cetraspora</taxon>
    </lineage>
</organism>
<evidence type="ECO:0000313" key="1">
    <source>
        <dbReference type="EMBL" id="CAG8655562.1"/>
    </source>
</evidence>
<dbReference type="Proteomes" id="UP000789366">
    <property type="component" value="Unassembled WGS sequence"/>
</dbReference>
<evidence type="ECO:0000313" key="2">
    <source>
        <dbReference type="Proteomes" id="UP000789366"/>
    </source>
</evidence>